<organism evidence="2 3">
    <name type="scientific">Aeromonas sanarellii</name>
    <dbReference type="NCBI Taxonomy" id="633415"/>
    <lineage>
        <taxon>Bacteria</taxon>
        <taxon>Pseudomonadati</taxon>
        <taxon>Pseudomonadota</taxon>
        <taxon>Gammaproteobacteria</taxon>
        <taxon>Aeromonadales</taxon>
        <taxon>Aeromonadaceae</taxon>
        <taxon>Aeromonas</taxon>
    </lineage>
</organism>
<proteinExistence type="predicted"/>
<protein>
    <submittedName>
        <fullName evidence="2">PilZ domain-containing protein</fullName>
    </submittedName>
</protein>
<evidence type="ECO:0000313" key="3">
    <source>
        <dbReference type="Proteomes" id="UP000666661"/>
    </source>
</evidence>
<dbReference type="InterPro" id="IPR009875">
    <property type="entry name" value="PilZ_domain"/>
</dbReference>
<gene>
    <name evidence="2" type="ORF">J8I01_02930</name>
</gene>
<feature type="domain" description="PilZ" evidence="1">
    <location>
        <begin position="10"/>
        <end position="95"/>
    </location>
</feature>
<name>A0ABS4B1W1_9GAMM</name>
<evidence type="ECO:0000313" key="2">
    <source>
        <dbReference type="EMBL" id="MBP0601472.1"/>
    </source>
</evidence>
<dbReference type="Proteomes" id="UP000666661">
    <property type="component" value="Unassembled WGS sequence"/>
</dbReference>
<accession>A0ABS4B1W1</accession>
<reference evidence="2 3" key="1">
    <citation type="submission" date="2021-03" db="EMBL/GenBank/DDBJ databases">
        <title>Plant growth promoting bacteria isolated from wild legumes nodules and trapping Phaseolus vulgaris L. nodules in the center and southern Mexico.</title>
        <authorList>
            <person name="Estrada P."/>
        </authorList>
    </citation>
    <scope>NUCLEOTIDE SEQUENCE [LARGE SCALE GENOMIC DNA]</scope>
    <source>
        <strain evidence="2 3">MaGu-431</strain>
    </source>
</reference>
<dbReference type="RefSeq" id="WP_209792274.1">
    <property type="nucleotide sequence ID" value="NZ_JAGIQF010000001.1"/>
</dbReference>
<keyword evidence="3" id="KW-1185">Reference proteome</keyword>
<dbReference type="EMBL" id="JAGIQF010000001">
    <property type="protein sequence ID" value="MBP0601472.1"/>
    <property type="molecule type" value="Genomic_DNA"/>
</dbReference>
<dbReference type="SUPFAM" id="SSF141371">
    <property type="entry name" value="PilZ domain-like"/>
    <property type="match status" value="1"/>
</dbReference>
<dbReference type="Pfam" id="PF07238">
    <property type="entry name" value="PilZ"/>
    <property type="match status" value="1"/>
</dbReference>
<dbReference type="Gene3D" id="2.40.10.220">
    <property type="entry name" value="predicted glycosyltransferase like domains"/>
    <property type="match status" value="1"/>
</dbReference>
<evidence type="ECO:0000259" key="1">
    <source>
        <dbReference type="Pfam" id="PF07238"/>
    </source>
</evidence>
<sequence>MTTPTHIHARQHERIRTVIPVRLSGQTGFTRDISIGGCYLQLEEAATPEKEGRDVCFDLEPGVTHGAMKIRCCGQIVRQDRDGPLTGMAIKIKDLRLLVKEIPDSCTK</sequence>
<comment type="caution">
    <text evidence="2">The sequence shown here is derived from an EMBL/GenBank/DDBJ whole genome shotgun (WGS) entry which is preliminary data.</text>
</comment>